<reference evidence="2" key="2">
    <citation type="submission" date="2025-08" db="UniProtKB">
        <authorList>
            <consortium name="RefSeq"/>
        </authorList>
    </citation>
    <scope>IDENTIFICATION</scope>
    <source>
        <tissue evidence="2">Leaf</tissue>
    </source>
</reference>
<evidence type="ECO:0000313" key="2">
    <source>
        <dbReference type="RefSeq" id="XP_075111181.1"/>
    </source>
</evidence>
<sequence>MADCCKMVVQHQLPHQPAMHPFEALYGYTPPQLSLGPLLETVLQGAEDTVMRRQQMQQLLKDNLIKAQERMKYYADKRSSDREFQVGDMVYLKLQPYRQTSLVLRKNLKLSSRYYGPYKILARVGIVAYKLDLPPESKVHPVFHVYILKRKVDNRAVVQTTLPITGKDGQFLVKTMAILQRQLIKRNNAVVVSVLVQWSNLPPEDATWEDYQFIKAKFPNFDSNP</sequence>
<accession>A0AC58UNY3</accession>
<evidence type="ECO:0000313" key="1">
    <source>
        <dbReference type="Proteomes" id="UP000790787"/>
    </source>
</evidence>
<dbReference type="RefSeq" id="XP_075111181.1">
    <property type="nucleotide sequence ID" value="XM_075255080.1"/>
</dbReference>
<gene>
    <name evidence="2" type="primary">LOC142181679</name>
</gene>
<dbReference type="Proteomes" id="UP000790787">
    <property type="component" value="Chromosome 6"/>
</dbReference>
<organism evidence="1 2">
    <name type="scientific">Nicotiana tabacum</name>
    <name type="common">Common tobacco</name>
    <dbReference type="NCBI Taxonomy" id="4097"/>
    <lineage>
        <taxon>Eukaryota</taxon>
        <taxon>Viridiplantae</taxon>
        <taxon>Streptophyta</taxon>
        <taxon>Embryophyta</taxon>
        <taxon>Tracheophyta</taxon>
        <taxon>Spermatophyta</taxon>
        <taxon>Magnoliopsida</taxon>
        <taxon>eudicotyledons</taxon>
        <taxon>Gunneridae</taxon>
        <taxon>Pentapetalae</taxon>
        <taxon>asterids</taxon>
        <taxon>lamiids</taxon>
        <taxon>Solanales</taxon>
        <taxon>Solanaceae</taxon>
        <taxon>Nicotianoideae</taxon>
        <taxon>Nicotianeae</taxon>
        <taxon>Nicotiana</taxon>
    </lineage>
</organism>
<name>A0AC58UNY3_TOBAC</name>
<proteinExistence type="predicted"/>
<keyword evidence="1" id="KW-1185">Reference proteome</keyword>
<reference evidence="1" key="1">
    <citation type="journal article" date="2014" name="Nat. Commun.">
        <title>The tobacco genome sequence and its comparison with those of tomato and potato.</title>
        <authorList>
            <person name="Sierro N."/>
            <person name="Battey J.N."/>
            <person name="Ouadi S."/>
            <person name="Bakaher N."/>
            <person name="Bovet L."/>
            <person name="Willig A."/>
            <person name="Goepfert S."/>
            <person name="Peitsch M.C."/>
            <person name="Ivanov N.V."/>
        </authorList>
    </citation>
    <scope>NUCLEOTIDE SEQUENCE [LARGE SCALE GENOMIC DNA]</scope>
</reference>
<protein>
    <submittedName>
        <fullName evidence="2">Uncharacterized protein LOC142181679</fullName>
    </submittedName>
</protein>